<dbReference type="InterPro" id="IPR036855">
    <property type="entry name" value="Znf_CCCH_sf"/>
</dbReference>
<feature type="domain" description="C3H1-type" evidence="7">
    <location>
        <begin position="209"/>
        <end position="236"/>
    </location>
</feature>
<dbReference type="Proteomes" id="UP001178507">
    <property type="component" value="Unassembled WGS sequence"/>
</dbReference>
<evidence type="ECO:0000313" key="8">
    <source>
        <dbReference type="EMBL" id="CAJ1382719.1"/>
    </source>
</evidence>
<evidence type="ECO:0000256" key="5">
    <source>
        <dbReference type="PROSITE-ProRule" id="PRU00723"/>
    </source>
</evidence>
<evidence type="ECO:0000256" key="4">
    <source>
        <dbReference type="ARBA" id="ARBA00022833"/>
    </source>
</evidence>
<evidence type="ECO:0000259" key="7">
    <source>
        <dbReference type="PROSITE" id="PS50103"/>
    </source>
</evidence>
<protein>
    <recommendedName>
        <fullName evidence="7">C3H1-type domain-containing protein</fullName>
    </recommendedName>
</protein>
<feature type="domain" description="C3H1-type" evidence="7">
    <location>
        <begin position="247"/>
        <end position="272"/>
    </location>
</feature>
<feature type="zinc finger region" description="C3H1-type" evidence="5">
    <location>
        <begin position="153"/>
        <end position="179"/>
    </location>
</feature>
<feature type="region of interest" description="Disordered" evidence="6">
    <location>
        <begin position="85"/>
        <end position="113"/>
    </location>
</feature>
<evidence type="ECO:0000256" key="3">
    <source>
        <dbReference type="ARBA" id="ARBA00022771"/>
    </source>
</evidence>
<dbReference type="GO" id="GO:0008270">
    <property type="term" value="F:zinc ion binding"/>
    <property type="evidence" value="ECO:0007669"/>
    <property type="project" value="UniProtKB-KW"/>
</dbReference>
<keyword evidence="1 5" id="KW-0479">Metal-binding</keyword>
<evidence type="ECO:0000256" key="2">
    <source>
        <dbReference type="ARBA" id="ARBA00022737"/>
    </source>
</evidence>
<feature type="zinc finger region" description="C3H1-type" evidence="5">
    <location>
        <begin position="59"/>
        <end position="85"/>
    </location>
</feature>
<comment type="caution">
    <text evidence="8">The sequence shown here is derived from an EMBL/GenBank/DDBJ whole genome shotgun (WGS) entry which is preliminary data.</text>
</comment>
<evidence type="ECO:0000256" key="6">
    <source>
        <dbReference type="SAM" id="MobiDB-lite"/>
    </source>
</evidence>
<reference evidence="8" key="1">
    <citation type="submission" date="2023-08" db="EMBL/GenBank/DDBJ databases">
        <authorList>
            <person name="Chen Y."/>
            <person name="Shah S."/>
            <person name="Dougan E. K."/>
            <person name="Thang M."/>
            <person name="Chan C."/>
        </authorList>
    </citation>
    <scope>NUCLEOTIDE SEQUENCE</scope>
</reference>
<feature type="domain" description="C3H1-type" evidence="7">
    <location>
        <begin position="115"/>
        <end position="142"/>
    </location>
</feature>
<evidence type="ECO:0000313" key="9">
    <source>
        <dbReference type="Proteomes" id="UP001178507"/>
    </source>
</evidence>
<feature type="domain" description="C3H1-type" evidence="7">
    <location>
        <begin position="59"/>
        <end position="85"/>
    </location>
</feature>
<dbReference type="GO" id="GO:0003729">
    <property type="term" value="F:mRNA binding"/>
    <property type="evidence" value="ECO:0007669"/>
    <property type="project" value="InterPro"/>
</dbReference>
<accession>A0AA36I818</accession>
<feature type="zinc finger region" description="C3H1-type" evidence="5">
    <location>
        <begin position="115"/>
        <end position="142"/>
    </location>
</feature>
<dbReference type="PANTHER" id="PTHR12547">
    <property type="entry name" value="CCCH ZINC FINGER/TIS11-RELATED"/>
    <property type="match status" value="1"/>
</dbReference>
<gene>
    <name evidence="8" type="ORF">EVOR1521_LOCUS10039</name>
</gene>
<dbReference type="Gene3D" id="3.30.1370.210">
    <property type="match status" value="1"/>
</dbReference>
<sequence>MAMGRGAAVACGQASRKETEGRHSCASSISREDATGAATALSHMVKLSNASHLDGRTEKPKMKLCEKFPNFCEFGRYCHNAHGQDELQVPAPGPRLTAQPEAEQVDDPQPEEGDRRKTLLCKQYFEGGCNRGGNCAFAHGEAEQRQPPVWQEKPKMKLCEKFPNFCEFGRYCHNAHGQDELQVPAPGPRLTAQPEAEQVDDPQPEEGDRRKTLLRKQYFEGGCNRGGNCAFAHGEAEQRQPPGWQEKPKMKLCEKFPNFCEFGRYCHNAHGQ</sequence>
<feature type="region of interest" description="Disordered" evidence="6">
    <location>
        <begin position="179"/>
        <end position="209"/>
    </location>
</feature>
<dbReference type="EMBL" id="CAUJNA010000936">
    <property type="protein sequence ID" value="CAJ1382719.1"/>
    <property type="molecule type" value="Genomic_DNA"/>
</dbReference>
<organism evidence="8 9">
    <name type="scientific">Effrenium voratum</name>
    <dbReference type="NCBI Taxonomy" id="2562239"/>
    <lineage>
        <taxon>Eukaryota</taxon>
        <taxon>Sar</taxon>
        <taxon>Alveolata</taxon>
        <taxon>Dinophyceae</taxon>
        <taxon>Suessiales</taxon>
        <taxon>Symbiodiniaceae</taxon>
        <taxon>Effrenium</taxon>
    </lineage>
</organism>
<dbReference type="InterPro" id="IPR000571">
    <property type="entry name" value="Znf_CCCH"/>
</dbReference>
<dbReference type="Pfam" id="PF00642">
    <property type="entry name" value="zf-CCCH"/>
    <property type="match status" value="1"/>
</dbReference>
<keyword evidence="2" id="KW-0677">Repeat</keyword>
<feature type="domain" description="C3H1-type" evidence="7">
    <location>
        <begin position="153"/>
        <end position="179"/>
    </location>
</feature>
<dbReference type="InterPro" id="IPR045877">
    <property type="entry name" value="ZFP36-like"/>
</dbReference>
<keyword evidence="3 5" id="KW-0863">Zinc-finger</keyword>
<name>A0AA36I818_9DINO</name>
<evidence type="ECO:0000256" key="1">
    <source>
        <dbReference type="ARBA" id="ARBA00022723"/>
    </source>
</evidence>
<dbReference type="AlphaFoldDB" id="A0AA36I818"/>
<dbReference type="SUPFAM" id="SSF90229">
    <property type="entry name" value="CCCH zinc finger"/>
    <property type="match status" value="1"/>
</dbReference>
<keyword evidence="4 5" id="KW-0862">Zinc</keyword>
<feature type="zinc finger region" description="C3H1-type" evidence="5">
    <location>
        <begin position="209"/>
        <end position="236"/>
    </location>
</feature>
<dbReference type="SMART" id="SM00356">
    <property type="entry name" value="ZnF_C3H1"/>
    <property type="match status" value="5"/>
</dbReference>
<dbReference type="Gene3D" id="4.10.1000.10">
    <property type="entry name" value="Zinc finger, CCCH-type"/>
    <property type="match status" value="1"/>
</dbReference>
<feature type="zinc finger region" description="C3H1-type" evidence="5">
    <location>
        <begin position="247"/>
        <end position="272"/>
    </location>
</feature>
<proteinExistence type="predicted"/>
<dbReference type="PROSITE" id="PS50103">
    <property type="entry name" value="ZF_C3H1"/>
    <property type="match status" value="5"/>
</dbReference>
<feature type="non-terminal residue" evidence="8">
    <location>
        <position position="272"/>
    </location>
</feature>
<dbReference type="PANTHER" id="PTHR12547:SF184">
    <property type="entry name" value="CCCH-TYPE ZN-FINGER PROTEIN"/>
    <property type="match status" value="1"/>
</dbReference>
<keyword evidence="9" id="KW-1185">Reference proteome</keyword>